<proteinExistence type="predicted"/>
<protein>
    <submittedName>
        <fullName evidence="2">Uncharacterized protein</fullName>
    </submittedName>
</protein>
<dbReference type="EMBL" id="BPLQ01014560">
    <property type="protein sequence ID" value="GIY80830.1"/>
    <property type="molecule type" value="Genomic_DNA"/>
</dbReference>
<comment type="caution">
    <text evidence="2">The sequence shown here is derived from an EMBL/GenBank/DDBJ whole genome shotgun (WGS) entry which is preliminary data.</text>
</comment>
<evidence type="ECO:0000313" key="3">
    <source>
        <dbReference type="Proteomes" id="UP001054837"/>
    </source>
</evidence>
<feature type="compositionally biased region" description="Basic residues" evidence="1">
    <location>
        <begin position="91"/>
        <end position="104"/>
    </location>
</feature>
<evidence type="ECO:0000256" key="1">
    <source>
        <dbReference type="SAM" id="MobiDB-lite"/>
    </source>
</evidence>
<evidence type="ECO:0000313" key="2">
    <source>
        <dbReference type="EMBL" id="GIY80830.1"/>
    </source>
</evidence>
<dbReference type="Proteomes" id="UP001054837">
    <property type="component" value="Unassembled WGS sequence"/>
</dbReference>
<name>A0AAV4WDE1_9ARAC</name>
<organism evidence="2 3">
    <name type="scientific">Caerostris darwini</name>
    <dbReference type="NCBI Taxonomy" id="1538125"/>
    <lineage>
        <taxon>Eukaryota</taxon>
        <taxon>Metazoa</taxon>
        <taxon>Ecdysozoa</taxon>
        <taxon>Arthropoda</taxon>
        <taxon>Chelicerata</taxon>
        <taxon>Arachnida</taxon>
        <taxon>Araneae</taxon>
        <taxon>Araneomorphae</taxon>
        <taxon>Entelegynae</taxon>
        <taxon>Araneoidea</taxon>
        <taxon>Araneidae</taxon>
        <taxon>Caerostris</taxon>
    </lineage>
</organism>
<dbReference type="AlphaFoldDB" id="A0AAV4WDE1"/>
<feature type="region of interest" description="Disordered" evidence="1">
    <location>
        <begin position="84"/>
        <end position="104"/>
    </location>
</feature>
<sequence>MYYINQDETTQDIQHTFLTGVITSQKRTWKTRNPLILKAIFHPEPYKKKSRKHEKFTLSPSLSLPERGRMNESFIYESFFPVNPQESTTKAPKRNPRRVTTGGRKKAANLGCSFYSFYFLSSLLAEKQASTPHRVSRNPSTQTG</sequence>
<keyword evidence="3" id="KW-1185">Reference proteome</keyword>
<accession>A0AAV4WDE1</accession>
<gene>
    <name evidence="2" type="ORF">CDAR_571541</name>
</gene>
<reference evidence="2 3" key="1">
    <citation type="submission" date="2021-06" db="EMBL/GenBank/DDBJ databases">
        <title>Caerostris darwini draft genome.</title>
        <authorList>
            <person name="Kono N."/>
            <person name="Arakawa K."/>
        </authorList>
    </citation>
    <scope>NUCLEOTIDE SEQUENCE [LARGE SCALE GENOMIC DNA]</scope>
</reference>